<comment type="subcellular location">
    <subcellularLocation>
        <location evidence="1">Cell membrane</location>
        <topology evidence="1">Single-pass type II membrane protein</topology>
    </subcellularLocation>
</comment>
<dbReference type="InterPro" id="IPR016187">
    <property type="entry name" value="CTDL_fold"/>
</dbReference>
<evidence type="ECO:0000256" key="4">
    <source>
        <dbReference type="ARBA" id="ARBA00022968"/>
    </source>
</evidence>
<organism evidence="11 12">
    <name type="scientific">Peromyscus maniculatus bairdii</name>
    <name type="common">Prairie deer mouse</name>
    <dbReference type="NCBI Taxonomy" id="230844"/>
    <lineage>
        <taxon>Eukaryota</taxon>
        <taxon>Metazoa</taxon>
        <taxon>Chordata</taxon>
        <taxon>Craniata</taxon>
        <taxon>Vertebrata</taxon>
        <taxon>Euteleostomi</taxon>
        <taxon>Mammalia</taxon>
        <taxon>Eutheria</taxon>
        <taxon>Euarchontoglires</taxon>
        <taxon>Glires</taxon>
        <taxon>Rodentia</taxon>
        <taxon>Myomorpha</taxon>
        <taxon>Muroidea</taxon>
        <taxon>Cricetidae</taxon>
        <taxon>Neotominae</taxon>
        <taxon>Peromyscus</taxon>
    </lineage>
</organism>
<dbReference type="CDD" id="cd03593">
    <property type="entry name" value="CLECT_NK_receptors_like"/>
    <property type="match status" value="1"/>
</dbReference>
<keyword evidence="7" id="KW-0325">Glycoprotein</keyword>
<name>A0A8C8TQZ9_PERMB</name>
<dbReference type="GO" id="GO:0005886">
    <property type="term" value="C:plasma membrane"/>
    <property type="evidence" value="ECO:0007669"/>
    <property type="project" value="UniProtKB-SubCell"/>
</dbReference>
<evidence type="ECO:0000313" key="12">
    <source>
        <dbReference type="Proteomes" id="UP000694547"/>
    </source>
</evidence>
<evidence type="ECO:0000256" key="2">
    <source>
        <dbReference type="ARBA" id="ARBA00022692"/>
    </source>
</evidence>
<keyword evidence="5 9" id="KW-1133">Transmembrane helix</keyword>
<evidence type="ECO:0000256" key="3">
    <source>
        <dbReference type="ARBA" id="ARBA00022734"/>
    </source>
</evidence>
<evidence type="ECO:0000256" key="9">
    <source>
        <dbReference type="SAM" id="Phobius"/>
    </source>
</evidence>
<feature type="region of interest" description="Disordered" evidence="8">
    <location>
        <begin position="1"/>
        <end position="35"/>
    </location>
</feature>
<reference evidence="11" key="3">
    <citation type="submission" date="2025-09" db="UniProtKB">
        <authorList>
            <consortium name="Ensembl"/>
        </authorList>
    </citation>
    <scope>IDENTIFICATION</scope>
</reference>
<dbReference type="Gene3D" id="3.10.100.10">
    <property type="entry name" value="Mannose-Binding Protein A, subunit A"/>
    <property type="match status" value="1"/>
</dbReference>
<dbReference type="PANTHER" id="PTHR22800">
    <property type="entry name" value="C-TYPE LECTIN PROTEINS"/>
    <property type="match status" value="1"/>
</dbReference>
<keyword evidence="2 9" id="KW-0812">Transmembrane</keyword>
<dbReference type="AlphaFoldDB" id="A0A8C8TQZ9"/>
<dbReference type="InterPro" id="IPR050919">
    <property type="entry name" value="NKG2/CD94_NK_receptors"/>
</dbReference>
<dbReference type="InterPro" id="IPR001304">
    <property type="entry name" value="C-type_lectin-like"/>
</dbReference>
<feature type="domain" description="C-type lectin" evidence="10">
    <location>
        <begin position="140"/>
        <end position="241"/>
    </location>
</feature>
<dbReference type="Proteomes" id="UP000694547">
    <property type="component" value="Chromosome 3"/>
</dbReference>
<dbReference type="PROSITE" id="PS50041">
    <property type="entry name" value="C_TYPE_LECTIN_2"/>
    <property type="match status" value="1"/>
</dbReference>
<dbReference type="GeneTree" id="ENSGT00940000164228"/>
<feature type="transmembrane region" description="Helical" evidence="9">
    <location>
        <begin position="78"/>
        <end position="101"/>
    </location>
</feature>
<keyword evidence="6 9" id="KW-0472">Membrane</keyword>
<dbReference type="InterPro" id="IPR016186">
    <property type="entry name" value="C-type_lectin-like/link_sf"/>
</dbReference>
<dbReference type="GO" id="GO:0045954">
    <property type="term" value="P:positive regulation of natural killer cell mediated cytotoxicity"/>
    <property type="evidence" value="ECO:0007669"/>
    <property type="project" value="TreeGrafter"/>
</dbReference>
<evidence type="ECO:0000256" key="5">
    <source>
        <dbReference type="ARBA" id="ARBA00022989"/>
    </source>
</evidence>
<dbReference type="SUPFAM" id="SSF56436">
    <property type="entry name" value="C-type lectin-like"/>
    <property type="match status" value="1"/>
</dbReference>
<reference evidence="11" key="2">
    <citation type="submission" date="2025-08" db="UniProtKB">
        <authorList>
            <consortium name="Ensembl"/>
        </authorList>
    </citation>
    <scope>IDENTIFICATION</scope>
</reference>
<dbReference type="GO" id="GO:0030246">
    <property type="term" value="F:carbohydrate binding"/>
    <property type="evidence" value="ECO:0007669"/>
    <property type="project" value="UniProtKB-KW"/>
</dbReference>
<dbReference type="PANTHER" id="PTHR22800:SF250">
    <property type="entry name" value="KILLER CELL LECTIN-LIKE RECEPTOR SUBFAMILY I MEMBER 1"/>
    <property type="match status" value="1"/>
</dbReference>
<evidence type="ECO:0000256" key="6">
    <source>
        <dbReference type="ARBA" id="ARBA00023136"/>
    </source>
</evidence>
<proteinExistence type="predicted"/>
<keyword evidence="12" id="KW-1185">Reference proteome</keyword>
<reference evidence="11 12" key="1">
    <citation type="submission" date="2018-10" db="EMBL/GenBank/DDBJ databases">
        <title>Improved assembly of the deer mouse Peromyscus maniculatus genome.</title>
        <authorList>
            <person name="Lassance J.-M."/>
            <person name="Hoekstra H.E."/>
        </authorList>
    </citation>
    <scope>NUCLEOTIDE SEQUENCE [LARGE SCALE GENOMIC DNA]</scope>
</reference>
<evidence type="ECO:0000256" key="8">
    <source>
        <dbReference type="SAM" id="MobiDB-lite"/>
    </source>
</evidence>
<evidence type="ECO:0000256" key="1">
    <source>
        <dbReference type="ARBA" id="ARBA00004401"/>
    </source>
</evidence>
<feature type="compositionally biased region" description="Basic and acidic residues" evidence="8">
    <location>
        <begin position="1"/>
        <end position="10"/>
    </location>
</feature>
<evidence type="ECO:0000259" key="10">
    <source>
        <dbReference type="PROSITE" id="PS50041"/>
    </source>
</evidence>
<accession>A0A8C8TQZ9</accession>
<keyword evidence="3" id="KW-0430">Lectin</keyword>
<gene>
    <name evidence="11" type="primary">LOC102921329</name>
</gene>
<sequence length="245" mass="28156">MPHSKHDEYTANKQDIAYTEIKTTKSPQKQRIPKAEKRPVLLSEEQVNYAELTFHRTSELLPQKPVVGGKRQGPKTTVWRIVTGILGALCVVLMTVVGILLPKLFSSQEEQSRKILLHPLLCPKENNSSCDLCSHDWIAFGNNFYHHFYGIKSWVHSQSACEELNSHLLEIDSKAELENMLLFQFDGWILLKIDETEVSWLWGNATKIEQTRINDSEKNRSCHYLKGNLVDCSSKKPYICEFNIL</sequence>
<dbReference type="SMART" id="SM00034">
    <property type="entry name" value="CLECT"/>
    <property type="match status" value="1"/>
</dbReference>
<evidence type="ECO:0000256" key="7">
    <source>
        <dbReference type="ARBA" id="ARBA00023180"/>
    </source>
</evidence>
<dbReference type="InterPro" id="IPR033992">
    <property type="entry name" value="NKR-like_CTLD"/>
</dbReference>
<keyword evidence="4" id="KW-0735">Signal-anchor</keyword>
<dbReference type="GO" id="GO:0002223">
    <property type="term" value="P:stimulatory C-type lectin receptor signaling pathway"/>
    <property type="evidence" value="ECO:0007669"/>
    <property type="project" value="TreeGrafter"/>
</dbReference>
<dbReference type="Pfam" id="PF00059">
    <property type="entry name" value="Lectin_C"/>
    <property type="match status" value="1"/>
</dbReference>
<evidence type="ECO:0000313" key="11">
    <source>
        <dbReference type="Ensembl" id="ENSPEMP00000016657.2"/>
    </source>
</evidence>
<dbReference type="Ensembl" id="ENSPEMT00000020969.2">
    <property type="protein sequence ID" value="ENSPEMP00000016657.2"/>
    <property type="gene ID" value="ENSPEMG00000015819.2"/>
</dbReference>
<protein>
    <submittedName>
        <fullName evidence="11">Killer cell lectin-like receptor family I member 1</fullName>
    </submittedName>
</protein>